<evidence type="ECO:0000256" key="5">
    <source>
        <dbReference type="ARBA" id="ARBA00023136"/>
    </source>
</evidence>
<dbReference type="InterPro" id="IPR011701">
    <property type="entry name" value="MFS"/>
</dbReference>
<feature type="transmembrane region" description="Helical" evidence="7">
    <location>
        <begin position="293"/>
        <end position="314"/>
    </location>
</feature>
<feature type="transmembrane region" description="Helical" evidence="7">
    <location>
        <begin position="117"/>
        <end position="137"/>
    </location>
</feature>
<comment type="subcellular location">
    <subcellularLocation>
        <location evidence="1">Membrane</location>
        <topology evidence="1">Multi-pass membrane protein</topology>
    </subcellularLocation>
</comment>
<feature type="transmembrane region" description="Helical" evidence="7">
    <location>
        <begin position="185"/>
        <end position="205"/>
    </location>
</feature>
<reference evidence="9 10" key="1">
    <citation type="submission" date="2014-03" db="EMBL/GenBank/DDBJ databases">
        <title>Draft genome of the hookworm Oesophagostomum dentatum.</title>
        <authorList>
            <person name="Mitreva M."/>
        </authorList>
    </citation>
    <scope>NUCLEOTIDE SEQUENCE [LARGE SCALE GENOMIC DNA]</scope>
    <source>
        <strain evidence="9 10">OD-Hann</strain>
    </source>
</reference>
<dbReference type="PANTHER" id="PTHR23505:SF88">
    <property type="entry name" value="MAJOR FACILITATOR SUPERFAMILY (MFS) PROFILE DOMAIN-CONTAINING PROTEIN"/>
    <property type="match status" value="1"/>
</dbReference>
<evidence type="ECO:0000256" key="7">
    <source>
        <dbReference type="SAM" id="Phobius"/>
    </source>
</evidence>
<dbReference type="OrthoDB" id="6770063at2759"/>
<organism evidence="9 10">
    <name type="scientific">Oesophagostomum dentatum</name>
    <name type="common">Nodular worm</name>
    <dbReference type="NCBI Taxonomy" id="61180"/>
    <lineage>
        <taxon>Eukaryota</taxon>
        <taxon>Metazoa</taxon>
        <taxon>Ecdysozoa</taxon>
        <taxon>Nematoda</taxon>
        <taxon>Chromadorea</taxon>
        <taxon>Rhabditida</taxon>
        <taxon>Rhabditina</taxon>
        <taxon>Rhabditomorpha</taxon>
        <taxon>Strongyloidea</taxon>
        <taxon>Strongylidae</taxon>
        <taxon>Oesophagostomum</taxon>
    </lineage>
</organism>
<dbReference type="PROSITE" id="PS50850">
    <property type="entry name" value="MFS"/>
    <property type="match status" value="1"/>
</dbReference>
<evidence type="ECO:0000259" key="8">
    <source>
        <dbReference type="PROSITE" id="PS50850"/>
    </source>
</evidence>
<gene>
    <name evidence="9" type="ORF">OESDEN_08682</name>
</gene>
<dbReference type="GO" id="GO:0022857">
    <property type="term" value="F:transmembrane transporter activity"/>
    <property type="evidence" value="ECO:0007669"/>
    <property type="project" value="InterPro"/>
</dbReference>
<dbReference type="InterPro" id="IPR044770">
    <property type="entry name" value="MFS_spinster-like"/>
</dbReference>
<evidence type="ECO:0000256" key="4">
    <source>
        <dbReference type="ARBA" id="ARBA00022989"/>
    </source>
</evidence>
<dbReference type="Proteomes" id="UP000053660">
    <property type="component" value="Unassembled WGS sequence"/>
</dbReference>
<comment type="similarity">
    <text evidence="6">Belongs to the major facilitator superfamily. Spinster (TC 2.A.1.49) family.</text>
</comment>
<evidence type="ECO:0000256" key="3">
    <source>
        <dbReference type="ARBA" id="ARBA00022692"/>
    </source>
</evidence>
<feature type="transmembrane region" description="Helical" evidence="7">
    <location>
        <begin position="335"/>
        <end position="355"/>
    </location>
</feature>
<keyword evidence="3 7" id="KW-0812">Transmembrane</keyword>
<feature type="transmembrane region" description="Helical" evidence="7">
    <location>
        <begin position="12"/>
        <end position="38"/>
    </location>
</feature>
<feature type="transmembrane region" description="Helical" evidence="7">
    <location>
        <begin position="361"/>
        <end position="389"/>
    </location>
</feature>
<dbReference type="CDD" id="cd17328">
    <property type="entry name" value="MFS_spinster_like"/>
    <property type="match status" value="1"/>
</dbReference>
<dbReference type="GO" id="GO:0016020">
    <property type="term" value="C:membrane"/>
    <property type="evidence" value="ECO:0007669"/>
    <property type="project" value="UniProtKB-SubCell"/>
</dbReference>
<feature type="transmembrane region" description="Helical" evidence="7">
    <location>
        <begin position="93"/>
        <end position="111"/>
    </location>
</feature>
<proteinExistence type="inferred from homology"/>
<sequence>MEFFYLLKLEFGVFIYLKLFQNMSAMTSMSILFCVNLLNYMDRYTIAGVLTNIQSFYEISDSQGGLLQTVFIIFFMVCSPAAGYLGDRYNRKWIMIAGIGIWIAAVFASTFVPKDEFWLFLLFRGIVGVGEASYAIVSPTIIADLFTGRNRSRMLMFFYFAIPCGSGLGFIVSSFVAALTGQWAWGVRITAIFGVVCLIMIIIFVKEPERGAAERNKGEIAVDVVTTSYWDDIKSLITTPTYVLATLGYTAMVFVVGVLTYWGPTAIVHSTAHHLGLNSTQLLEPETKAQINLIFGIITCVGGIVGVTVGSSASMVLRSGKGPFKMLQTSRSDPIVCGIGALLSMPALFCALHTISTSLTLCYAMIFLTIIAMCFNWAANVDMLMAVIIPSRRNAATSWQILISHLFGDASGPYLVGIVSDIIRGDDTTPRGHFKSLVTAFYLPNVLQLISGIIFLTAAYTFVRDHNKFKEFMGVLTSASSKSLESGKSKCGEVNAGYTVMEGPDV</sequence>
<evidence type="ECO:0000313" key="9">
    <source>
        <dbReference type="EMBL" id="KHJ91455.1"/>
    </source>
</evidence>
<feature type="transmembrane region" description="Helical" evidence="7">
    <location>
        <begin position="401"/>
        <end position="420"/>
    </location>
</feature>
<keyword evidence="2" id="KW-0813">Transport</keyword>
<evidence type="ECO:0000256" key="1">
    <source>
        <dbReference type="ARBA" id="ARBA00004141"/>
    </source>
</evidence>
<dbReference type="InterPro" id="IPR020846">
    <property type="entry name" value="MFS_dom"/>
</dbReference>
<feature type="transmembrane region" description="Helical" evidence="7">
    <location>
        <begin position="157"/>
        <end position="179"/>
    </location>
</feature>
<feature type="transmembrane region" description="Helical" evidence="7">
    <location>
        <begin position="242"/>
        <end position="262"/>
    </location>
</feature>
<accession>A0A0B1T7U0</accession>
<evidence type="ECO:0000256" key="2">
    <source>
        <dbReference type="ARBA" id="ARBA00022448"/>
    </source>
</evidence>
<evidence type="ECO:0000256" key="6">
    <source>
        <dbReference type="ARBA" id="ARBA00024338"/>
    </source>
</evidence>
<feature type="domain" description="Major facilitator superfamily (MFS) profile" evidence="8">
    <location>
        <begin position="28"/>
        <end position="463"/>
    </location>
</feature>
<protein>
    <submittedName>
        <fullName evidence="9">Protein spinster protein</fullName>
    </submittedName>
</protein>
<keyword evidence="4 7" id="KW-1133">Transmembrane helix</keyword>
<dbReference type="SUPFAM" id="SSF103473">
    <property type="entry name" value="MFS general substrate transporter"/>
    <property type="match status" value="1"/>
</dbReference>
<keyword evidence="5 7" id="KW-0472">Membrane</keyword>
<dbReference type="AlphaFoldDB" id="A0A0B1T7U0"/>
<feature type="transmembrane region" description="Helical" evidence="7">
    <location>
        <begin position="65"/>
        <end position="86"/>
    </location>
</feature>
<dbReference type="Gene3D" id="1.20.1250.20">
    <property type="entry name" value="MFS general substrate transporter like domains"/>
    <property type="match status" value="1"/>
</dbReference>
<name>A0A0B1T7U0_OESDE</name>
<evidence type="ECO:0000313" key="10">
    <source>
        <dbReference type="Proteomes" id="UP000053660"/>
    </source>
</evidence>
<dbReference type="Pfam" id="PF07690">
    <property type="entry name" value="MFS_1"/>
    <property type="match status" value="1"/>
</dbReference>
<dbReference type="InterPro" id="IPR036259">
    <property type="entry name" value="MFS_trans_sf"/>
</dbReference>
<keyword evidence="10" id="KW-1185">Reference proteome</keyword>
<feature type="transmembrane region" description="Helical" evidence="7">
    <location>
        <begin position="440"/>
        <end position="463"/>
    </location>
</feature>
<dbReference type="EMBL" id="KN552055">
    <property type="protein sequence ID" value="KHJ91455.1"/>
    <property type="molecule type" value="Genomic_DNA"/>
</dbReference>
<dbReference type="PANTHER" id="PTHR23505">
    <property type="entry name" value="SPINSTER"/>
    <property type="match status" value="1"/>
</dbReference>